<organism evidence="2 3">
    <name type="scientific">Grus japonensis</name>
    <name type="common">Japanese crane</name>
    <name type="synonym">Red-crowned crane</name>
    <dbReference type="NCBI Taxonomy" id="30415"/>
    <lineage>
        <taxon>Eukaryota</taxon>
        <taxon>Metazoa</taxon>
        <taxon>Chordata</taxon>
        <taxon>Craniata</taxon>
        <taxon>Vertebrata</taxon>
        <taxon>Euteleostomi</taxon>
        <taxon>Archelosauria</taxon>
        <taxon>Archosauria</taxon>
        <taxon>Dinosauria</taxon>
        <taxon>Saurischia</taxon>
        <taxon>Theropoda</taxon>
        <taxon>Coelurosauria</taxon>
        <taxon>Aves</taxon>
        <taxon>Neognathae</taxon>
        <taxon>Neoaves</taxon>
        <taxon>Gruiformes</taxon>
        <taxon>Gruidae</taxon>
        <taxon>Grus</taxon>
    </lineage>
</organism>
<dbReference type="PANTHER" id="PTHR33332">
    <property type="entry name" value="REVERSE TRANSCRIPTASE DOMAIN-CONTAINING PROTEIN"/>
    <property type="match status" value="1"/>
</dbReference>
<name>A0ABC9Y546_GRUJA</name>
<proteinExistence type="predicted"/>
<dbReference type="Pfam" id="PF00078">
    <property type="entry name" value="RVT_1"/>
    <property type="match status" value="1"/>
</dbReference>
<evidence type="ECO:0000313" key="3">
    <source>
        <dbReference type="Proteomes" id="UP001623348"/>
    </source>
</evidence>
<comment type="caution">
    <text evidence="2">The sequence shown here is derived from an EMBL/GenBank/DDBJ whole genome shotgun (WGS) entry which is preliminary data.</text>
</comment>
<gene>
    <name evidence="2" type="ORF">GRJ2_002983400</name>
</gene>
<evidence type="ECO:0000313" key="2">
    <source>
        <dbReference type="EMBL" id="GAB0205178.1"/>
    </source>
</evidence>
<evidence type="ECO:0000259" key="1">
    <source>
        <dbReference type="Pfam" id="PF00078"/>
    </source>
</evidence>
<dbReference type="EMBL" id="BAAFJT010000040">
    <property type="protein sequence ID" value="GAB0205178.1"/>
    <property type="molecule type" value="Genomic_DNA"/>
</dbReference>
<dbReference type="InterPro" id="IPR000477">
    <property type="entry name" value="RT_dom"/>
</dbReference>
<keyword evidence="3" id="KW-1185">Reference proteome</keyword>
<reference evidence="2 3" key="1">
    <citation type="submission" date="2024-06" db="EMBL/GenBank/DDBJ databases">
        <title>The draft genome of Grus japonensis, version 3.</title>
        <authorList>
            <person name="Nabeshima K."/>
            <person name="Suzuki S."/>
            <person name="Onuma M."/>
        </authorList>
    </citation>
    <scope>NUCLEOTIDE SEQUENCE [LARGE SCALE GENOMIC DNA]</scope>
    <source>
        <strain evidence="2 3">451A</strain>
    </source>
</reference>
<feature type="domain" description="Reverse transcriptase" evidence="1">
    <location>
        <begin position="99"/>
        <end position="208"/>
    </location>
</feature>
<accession>A0ABC9Y546</accession>
<sequence length="282" mass="32030">MFKERAPSTHHLTEATWSKWVALITQWARIGNPNCPGILEVIIAWPEGKDFGMSPEEKVTCVEEIPLYNKLSENEKPYALFTDGSCHIVGKHQRWKAVVWCPTQQVKNWLDGWAQRVVVNRVKSSWWLVTSGVPQGSVLAPVLFHIFINDLDKEFECTLSKFADYTKLGGSVDLLEGRKALQRDVDRLDQWAKANCMTFTKAQCQVLHLGHNNPMQRYRLGEEWLESCPAEKDLGVLVNSQLSMSQQCAQVAKAANSTLAFIRNSVASRIRQVIVPPCNQHW</sequence>
<protein>
    <recommendedName>
        <fullName evidence="1">Reverse transcriptase domain-containing protein</fullName>
    </recommendedName>
</protein>
<dbReference type="AlphaFoldDB" id="A0ABC9Y546"/>
<dbReference type="Proteomes" id="UP001623348">
    <property type="component" value="Unassembled WGS sequence"/>
</dbReference>